<proteinExistence type="predicted"/>
<dbReference type="STRING" id="1045775.SAMN05216378_5737"/>
<reference evidence="2" key="1">
    <citation type="submission" date="2016-10" db="EMBL/GenBank/DDBJ databases">
        <authorList>
            <person name="Varghese N."/>
            <person name="Submissions S."/>
        </authorList>
    </citation>
    <scope>NUCLEOTIDE SEQUENCE [LARGE SCALE GENOMIC DNA]</scope>
    <source>
        <strain evidence="2">CGMCC 1.10784</strain>
    </source>
</reference>
<sequence>MYKLMLIVLMMTVWVSVHFLQTDEEMAMKLLYQGKHALNRAAHAASQQLDPEAMAEGILRIDPNAAASAAAAYLQANLQLDAQGNPLPNSPVRERVNVLVFDVINDDHTFPYTYRNEQYDYEATLQRPGVVLIIHVVYPRAFTLLEPVEWDIKGVSELTVR</sequence>
<evidence type="ECO:0000313" key="2">
    <source>
        <dbReference type="Proteomes" id="UP000198855"/>
    </source>
</evidence>
<accession>A0A1I2HDZ6</accession>
<protein>
    <submittedName>
        <fullName evidence="1">Uncharacterized protein</fullName>
    </submittedName>
</protein>
<dbReference type="OrthoDB" id="1739152at2"/>
<dbReference type="EMBL" id="FOMT01000007">
    <property type="protein sequence ID" value="SFF27778.1"/>
    <property type="molecule type" value="Genomic_DNA"/>
</dbReference>
<dbReference type="AlphaFoldDB" id="A0A1I2HDZ6"/>
<dbReference type="Proteomes" id="UP000198855">
    <property type="component" value="Unassembled WGS sequence"/>
</dbReference>
<keyword evidence="2" id="KW-1185">Reference proteome</keyword>
<name>A0A1I2HDZ6_9BACL</name>
<gene>
    <name evidence="1" type="ORF">SAMN05216378_5737</name>
</gene>
<evidence type="ECO:0000313" key="1">
    <source>
        <dbReference type="EMBL" id="SFF27778.1"/>
    </source>
</evidence>
<dbReference type="RefSeq" id="WP_091190188.1">
    <property type="nucleotide sequence ID" value="NZ_FOMT01000007.1"/>
</dbReference>
<organism evidence="1 2">
    <name type="scientific">Paenibacillus catalpae</name>
    <dbReference type="NCBI Taxonomy" id="1045775"/>
    <lineage>
        <taxon>Bacteria</taxon>
        <taxon>Bacillati</taxon>
        <taxon>Bacillota</taxon>
        <taxon>Bacilli</taxon>
        <taxon>Bacillales</taxon>
        <taxon>Paenibacillaceae</taxon>
        <taxon>Paenibacillus</taxon>
    </lineage>
</organism>